<feature type="domain" description="C2" evidence="1">
    <location>
        <begin position="1"/>
        <end position="124"/>
    </location>
</feature>
<dbReference type="GO" id="GO:0030424">
    <property type="term" value="C:axon"/>
    <property type="evidence" value="ECO:0007669"/>
    <property type="project" value="TreeGrafter"/>
</dbReference>
<dbReference type="PANTHER" id="PTHR10024">
    <property type="entry name" value="SYNAPTOTAGMIN"/>
    <property type="match status" value="1"/>
</dbReference>
<reference evidence="2" key="1">
    <citation type="submission" date="2014-08" db="EMBL/GenBank/DDBJ databases">
        <authorList>
            <person name="Murali S."/>
            <person name="Richards S."/>
            <person name="Bandaranaike D."/>
            <person name="Bellair M."/>
            <person name="Blankenburg K."/>
            <person name="Chao H."/>
            <person name="Dinh H."/>
            <person name="Doddapaneni H."/>
            <person name="Dugan-Rocha S."/>
            <person name="Elkadiri S."/>
            <person name="Gnanaolivu R."/>
            <person name="Hughes D."/>
            <person name="Lee S."/>
            <person name="Li M."/>
            <person name="Ming W."/>
            <person name="Munidasa M."/>
            <person name="Muniz J."/>
            <person name="Nguyen L."/>
            <person name="Osuji N."/>
            <person name="Pu L.-L."/>
            <person name="Puazo M."/>
            <person name="Skinner E."/>
            <person name="Qu C."/>
            <person name="Quiroz J."/>
            <person name="Raj R."/>
            <person name="Weissenberger G."/>
            <person name="Xin Y."/>
            <person name="Zou X."/>
            <person name="Han Y."/>
            <person name="Worley K."/>
            <person name="Muzny D."/>
            <person name="Gibbs R."/>
        </authorList>
    </citation>
    <scope>NUCLEOTIDE SEQUENCE</scope>
    <source>
        <strain evidence="2">HAZT.00-mixed</strain>
        <tissue evidence="2">Whole organism</tissue>
    </source>
</reference>
<sequence length="129" mass="15518">RQLVVFVQFLNLFYSEKRVHHFHFDSDPYVKIWLYFGEKRIEKKRSEVQFCTLNPEFNFTVTFEVPWERIRECQLNITCKDYDKLGRNEAIGKIILGKAGSGTSETKHWSDMITKPRQTVVHWHRLKPE</sequence>
<dbReference type="SMART" id="SM00239">
    <property type="entry name" value="C2"/>
    <property type="match status" value="1"/>
</dbReference>
<dbReference type="Gene3D" id="2.60.40.150">
    <property type="entry name" value="C2 domain"/>
    <property type="match status" value="1"/>
</dbReference>
<gene>
    <name evidence="2" type="ORF">HAZT_HAZT000779</name>
</gene>
<dbReference type="PANTHER" id="PTHR10024:SF344">
    <property type="entry name" value="SYNAPTOTAGMIN-7"/>
    <property type="match status" value="1"/>
</dbReference>
<dbReference type="GO" id="GO:0000149">
    <property type="term" value="F:SNARE binding"/>
    <property type="evidence" value="ECO:0007669"/>
    <property type="project" value="TreeGrafter"/>
</dbReference>
<dbReference type="AlphaFoldDB" id="A0A6A0GS71"/>
<dbReference type="GO" id="GO:0098793">
    <property type="term" value="C:presynapse"/>
    <property type="evidence" value="ECO:0007669"/>
    <property type="project" value="GOC"/>
</dbReference>
<dbReference type="InterPro" id="IPR000008">
    <property type="entry name" value="C2_dom"/>
</dbReference>
<protein>
    <recommendedName>
        <fullName evidence="1">C2 domain-containing protein</fullName>
    </recommendedName>
</protein>
<dbReference type="GO" id="GO:0005509">
    <property type="term" value="F:calcium ion binding"/>
    <property type="evidence" value="ECO:0007669"/>
    <property type="project" value="TreeGrafter"/>
</dbReference>
<dbReference type="GO" id="GO:0030276">
    <property type="term" value="F:clathrin binding"/>
    <property type="evidence" value="ECO:0007669"/>
    <property type="project" value="TreeGrafter"/>
</dbReference>
<dbReference type="PROSITE" id="PS50004">
    <property type="entry name" value="C2"/>
    <property type="match status" value="1"/>
</dbReference>
<dbReference type="EMBL" id="JQDR03015624">
    <property type="protein sequence ID" value="KAA0186355.1"/>
    <property type="molecule type" value="Genomic_DNA"/>
</dbReference>
<dbReference type="GO" id="GO:0001786">
    <property type="term" value="F:phosphatidylserine binding"/>
    <property type="evidence" value="ECO:0007669"/>
    <property type="project" value="TreeGrafter"/>
</dbReference>
<evidence type="ECO:0000313" key="2">
    <source>
        <dbReference type="EMBL" id="KAA0186355.1"/>
    </source>
</evidence>
<feature type="non-terminal residue" evidence="2">
    <location>
        <position position="1"/>
    </location>
</feature>
<accession>A0A6A0GS71</accession>
<dbReference type="InterPro" id="IPR035892">
    <property type="entry name" value="C2_domain_sf"/>
</dbReference>
<dbReference type="GO" id="GO:0006906">
    <property type="term" value="P:vesicle fusion"/>
    <property type="evidence" value="ECO:0007669"/>
    <property type="project" value="TreeGrafter"/>
</dbReference>
<dbReference type="SUPFAM" id="SSF49562">
    <property type="entry name" value="C2 domain (Calcium/lipid-binding domain, CaLB)"/>
    <property type="match status" value="1"/>
</dbReference>
<name>A0A6A0GS71_HYAAZ</name>
<dbReference type="Proteomes" id="UP000711488">
    <property type="component" value="Unassembled WGS sequence"/>
</dbReference>
<reference evidence="2" key="2">
    <citation type="journal article" date="2018" name="Environ. Sci. Technol.">
        <title>The Toxicogenome of Hyalella azteca: A Model for Sediment Ecotoxicology and Evolutionary Toxicology.</title>
        <authorList>
            <person name="Poynton H.C."/>
            <person name="Hasenbein S."/>
            <person name="Benoit J.B."/>
            <person name="Sepulveda M.S."/>
            <person name="Poelchau M.F."/>
            <person name="Hughes D.S.T."/>
            <person name="Murali S.C."/>
            <person name="Chen S."/>
            <person name="Glastad K.M."/>
            <person name="Goodisman M.A.D."/>
            <person name="Werren J.H."/>
            <person name="Vineis J.H."/>
            <person name="Bowen J.L."/>
            <person name="Friedrich M."/>
            <person name="Jones J."/>
            <person name="Robertson H.M."/>
            <person name="Feyereisen R."/>
            <person name="Mechler-Hickson A."/>
            <person name="Mathers N."/>
            <person name="Lee C.E."/>
            <person name="Colbourne J.K."/>
            <person name="Biales A."/>
            <person name="Johnston J.S."/>
            <person name="Wellborn G.A."/>
            <person name="Rosendale A.J."/>
            <person name="Cridge A.G."/>
            <person name="Munoz-Torres M.C."/>
            <person name="Bain P.A."/>
            <person name="Manny A.R."/>
            <person name="Major K.M."/>
            <person name="Lambert F.N."/>
            <person name="Vulpe C.D."/>
            <person name="Tuck P."/>
            <person name="Blalock B.J."/>
            <person name="Lin Y.Y."/>
            <person name="Smith M.E."/>
            <person name="Ochoa-Acuna H."/>
            <person name="Chen M.M."/>
            <person name="Childers C.P."/>
            <person name="Qu J."/>
            <person name="Dugan S."/>
            <person name="Lee S.L."/>
            <person name="Chao H."/>
            <person name="Dinh H."/>
            <person name="Han Y."/>
            <person name="Doddapaneni H."/>
            <person name="Worley K.C."/>
            <person name="Muzny D.M."/>
            <person name="Gibbs R.A."/>
            <person name="Richards S."/>
        </authorList>
    </citation>
    <scope>NUCLEOTIDE SEQUENCE</scope>
    <source>
        <strain evidence="2">HAZT.00-mixed</strain>
        <tissue evidence="2">Whole organism</tissue>
    </source>
</reference>
<proteinExistence type="predicted"/>
<reference evidence="2" key="3">
    <citation type="submission" date="2019-06" db="EMBL/GenBank/DDBJ databases">
        <authorList>
            <person name="Poynton C."/>
            <person name="Hasenbein S."/>
            <person name="Benoit J.B."/>
            <person name="Sepulveda M.S."/>
            <person name="Poelchau M.F."/>
            <person name="Murali S.C."/>
            <person name="Chen S."/>
            <person name="Glastad K.M."/>
            <person name="Werren J.H."/>
            <person name="Vineis J.H."/>
            <person name="Bowen J.L."/>
            <person name="Friedrich M."/>
            <person name="Jones J."/>
            <person name="Robertson H.M."/>
            <person name="Feyereisen R."/>
            <person name="Mechler-Hickson A."/>
            <person name="Mathers N."/>
            <person name="Lee C.E."/>
            <person name="Colbourne J.K."/>
            <person name="Biales A."/>
            <person name="Johnston J.S."/>
            <person name="Wellborn G.A."/>
            <person name="Rosendale A.J."/>
            <person name="Cridge A.G."/>
            <person name="Munoz-Torres M.C."/>
            <person name="Bain P.A."/>
            <person name="Manny A.R."/>
            <person name="Major K.M."/>
            <person name="Lambert F.N."/>
            <person name="Vulpe C.D."/>
            <person name="Tuck P."/>
            <person name="Blalock B.J."/>
            <person name="Lin Y.-Y."/>
            <person name="Smith M.E."/>
            <person name="Ochoa-Acuna H."/>
            <person name="Chen M.-J.M."/>
            <person name="Childers C.P."/>
            <person name="Qu J."/>
            <person name="Dugan S."/>
            <person name="Lee S.L."/>
            <person name="Chao H."/>
            <person name="Dinh H."/>
            <person name="Han Y."/>
            <person name="Doddapaneni H."/>
            <person name="Worley K.C."/>
            <person name="Muzny D.M."/>
            <person name="Gibbs R.A."/>
            <person name="Richards S."/>
        </authorList>
    </citation>
    <scope>NUCLEOTIDE SEQUENCE</scope>
    <source>
        <strain evidence="2">HAZT.00-mixed</strain>
        <tissue evidence="2">Whole organism</tissue>
    </source>
</reference>
<dbReference type="GO" id="GO:0070382">
    <property type="term" value="C:exocytic vesicle"/>
    <property type="evidence" value="ECO:0007669"/>
    <property type="project" value="TreeGrafter"/>
</dbReference>
<dbReference type="GO" id="GO:0005544">
    <property type="term" value="F:calcium-dependent phospholipid binding"/>
    <property type="evidence" value="ECO:0007669"/>
    <property type="project" value="TreeGrafter"/>
</dbReference>
<comment type="caution">
    <text evidence="2">The sequence shown here is derived from an EMBL/GenBank/DDBJ whole genome shotgun (WGS) entry which is preliminary data.</text>
</comment>
<organism evidence="2">
    <name type="scientific">Hyalella azteca</name>
    <name type="common">Amphipod</name>
    <dbReference type="NCBI Taxonomy" id="294128"/>
    <lineage>
        <taxon>Eukaryota</taxon>
        <taxon>Metazoa</taxon>
        <taxon>Ecdysozoa</taxon>
        <taxon>Arthropoda</taxon>
        <taxon>Crustacea</taxon>
        <taxon>Multicrustacea</taxon>
        <taxon>Malacostraca</taxon>
        <taxon>Eumalacostraca</taxon>
        <taxon>Peracarida</taxon>
        <taxon>Amphipoda</taxon>
        <taxon>Senticaudata</taxon>
        <taxon>Talitrida</taxon>
        <taxon>Talitroidea</taxon>
        <taxon>Hyalellidae</taxon>
        <taxon>Hyalella</taxon>
    </lineage>
</organism>
<evidence type="ECO:0000259" key="1">
    <source>
        <dbReference type="PROSITE" id="PS50004"/>
    </source>
</evidence>
<dbReference type="GO" id="GO:0048791">
    <property type="term" value="P:calcium ion-regulated exocytosis of neurotransmitter"/>
    <property type="evidence" value="ECO:0007669"/>
    <property type="project" value="TreeGrafter"/>
</dbReference>
<dbReference type="Pfam" id="PF00168">
    <property type="entry name" value="C2"/>
    <property type="match status" value="1"/>
</dbReference>
<dbReference type="GO" id="GO:0005886">
    <property type="term" value="C:plasma membrane"/>
    <property type="evidence" value="ECO:0007669"/>
    <property type="project" value="TreeGrafter"/>
</dbReference>
<dbReference type="OrthoDB" id="67700at2759"/>